<reference evidence="4" key="1">
    <citation type="submission" date="2015-09" db="EMBL/GenBank/DDBJ databases">
        <authorList>
            <consortium name="Pathogen Informatics"/>
        </authorList>
    </citation>
    <scope>NUCLEOTIDE SEQUENCE [LARGE SCALE GENOMIC DNA]</scope>
    <source>
        <strain evidence="4">Lake Konstanz</strain>
    </source>
</reference>
<feature type="compositionally biased region" description="Basic and acidic residues" evidence="2">
    <location>
        <begin position="8"/>
        <end position="17"/>
    </location>
</feature>
<feature type="compositionally biased region" description="Low complexity" evidence="2">
    <location>
        <begin position="55"/>
        <end position="71"/>
    </location>
</feature>
<feature type="region of interest" description="Disordered" evidence="2">
    <location>
        <begin position="1"/>
        <end position="158"/>
    </location>
</feature>
<feature type="compositionally biased region" description="Polar residues" evidence="2">
    <location>
        <begin position="263"/>
        <end position="272"/>
    </location>
</feature>
<feature type="coiled-coil region" evidence="1">
    <location>
        <begin position="209"/>
        <end position="236"/>
    </location>
</feature>
<evidence type="ECO:0000256" key="1">
    <source>
        <dbReference type="SAM" id="Coils"/>
    </source>
</evidence>
<keyword evidence="4" id="KW-1185">Reference proteome</keyword>
<dbReference type="EMBL" id="CYKH01001647">
    <property type="protein sequence ID" value="CUG88538.1"/>
    <property type="molecule type" value="Genomic_DNA"/>
</dbReference>
<evidence type="ECO:0000256" key="2">
    <source>
        <dbReference type="SAM" id="MobiDB-lite"/>
    </source>
</evidence>
<dbReference type="AlphaFoldDB" id="A0A0S4JAX9"/>
<feature type="compositionally biased region" description="Low complexity" evidence="2">
    <location>
        <begin position="20"/>
        <end position="48"/>
    </location>
</feature>
<accession>A0A0S4JAX9</accession>
<proteinExistence type="predicted"/>
<name>A0A0S4JAX9_BODSA</name>
<dbReference type="VEuPathDB" id="TriTrypDB:BSAL_15910"/>
<dbReference type="Proteomes" id="UP000051952">
    <property type="component" value="Unassembled WGS sequence"/>
</dbReference>
<organism evidence="3 4">
    <name type="scientific">Bodo saltans</name>
    <name type="common">Flagellated protozoan</name>
    <dbReference type="NCBI Taxonomy" id="75058"/>
    <lineage>
        <taxon>Eukaryota</taxon>
        <taxon>Discoba</taxon>
        <taxon>Euglenozoa</taxon>
        <taxon>Kinetoplastea</taxon>
        <taxon>Metakinetoplastina</taxon>
        <taxon>Eubodonida</taxon>
        <taxon>Bodonidae</taxon>
        <taxon>Bodo</taxon>
    </lineage>
</organism>
<gene>
    <name evidence="3" type="ORF">BSAL_15910</name>
</gene>
<feature type="coiled-coil region" evidence="1">
    <location>
        <begin position="467"/>
        <end position="494"/>
    </location>
</feature>
<protein>
    <submittedName>
        <fullName evidence="3">Uncharacterized protein</fullName>
    </submittedName>
</protein>
<keyword evidence="1" id="KW-0175">Coiled coil</keyword>
<evidence type="ECO:0000313" key="3">
    <source>
        <dbReference type="EMBL" id="CUG88538.1"/>
    </source>
</evidence>
<feature type="compositionally biased region" description="Polar residues" evidence="2">
    <location>
        <begin position="125"/>
        <end position="139"/>
    </location>
</feature>
<sequence length="504" mass="56615">MSSATLRPSERRPKKEGFVASSQQRTTRPRTSSTASSANSSAAFTSSSHLQTSKPNSRPPSVSSRNRTPVRSHGDAVELSPASHRGTTSRRMMEAEAFGGPHTPPPPQPHLVQTPRHSHHGEHTATPTSTHRQSPTGRLSPNRRGGGATGAYSRHDDPVSKLRLELADADRHAQQQIAESVATSQQLLDNITDRRRRAEMLTQLYRDDAHQTAIELANTEEEWKELQERRKHLIELSRSLELQLYQKRKMQQQQQQHSHKNASSRASQPTTSMKGAALLPDNRLHHIAAASGIPMAPPSSSQQSSRAQYEELNRRLDAAKFVSEELTREIHRNEVQETEKSNERTTIASYVMDLRKEVAALEQHEVFVNGVVRESKHVIENAGSMASKIPHMERVLSELITAEKQIRQDFAKTQQHLMGFIRSDDTSIEVLRGVVQSRNGASGALPSLLRQLQIENETLQRFSHVYLEEAEAERATMQQTADQLQQRLLSIEGKTRDLTMQRRP</sequence>
<feature type="region of interest" description="Disordered" evidence="2">
    <location>
        <begin position="246"/>
        <end position="272"/>
    </location>
</feature>
<evidence type="ECO:0000313" key="4">
    <source>
        <dbReference type="Proteomes" id="UP000051952"/>
    </source>
</evidence>